<sequence length="90" mass="10328">MRTSTILAISCLAIGVAPSFTASSSQAPTTSSNPRYSPPLPDGQEVEIPQHLKNWIIRKHRRQLRLKYDRSTDEEERARMLQKYGGKSWW</sequence>
<accession>A0ACC0TTP0</accession>
<name>A0ACC0TTP0_9AGAM</name>
<organism evidence="1 2">
    <name type="scientific">Russula earlei</name>
    <dbReference type="NCBI Taxonomy" id="71964"/>
    <lineage>
        <taxon>Eukaryota</taxon>
        <taxon>Fungi</taxon>
        <taxon>Dikarya</taxon>
        <taxon>Basidiomycota</taxon>
        <taxon>Agaricomycotina</taxon>
        <taxon>Agaricomycetes</taxon>
        <taxon>Russulales</taxon>
        <taxon>Russulaceae</taxon>
        <taxon>Russula</taxon>
    </lineage>
</organism>
<evidence type="ECO:0000313" key="2">
    <source>
        <dbReference type="Proteomes" id="UP001207468"/>
    </source>
</evidence>
<proteinExistence type="predicted"/>
<evidence type="ECO:0000313" key="1">
    <source>
        <dbReference type="EMBL" id="KAI9435907.1"/>
    </source>
</evidence>
<protein>
    <submittedName>
        <fullName evidence="1">Uncharacterized protein</fullName>
    </submittedName>
</protein>
<gene>
    <name evidence="1" type="ORF">F5148DRAFT_1380339</name>
</gene>
<comment type="caution">
    <text evidence="1">The sequence shown here is derived from an EMBL/GenBank/DDBJ whole genome shotgun (WGS) entry which is preliminary data.</text>
</comment>
<keyword evidence="2" id="KW-1185">Reference proteome</keyword>
<dbReference type="EMBL" id="JAGFNK010001016">
    <property type="protein sequence ID" value="KAI9435907.1"/>
    <property type="molecule type" value="Genomic_DNA"/>
</dbReference>
<reference evidence="1" key="1">
    <citation type="submission" date="2021-03" db="EMBL/GenBank/DDBJ databases">
        <title>Evolutionary priming and transition to the ectomycorrhizal habit in an iconic lineage of mushroom-forming fungi: is preadaptation a requirement?</title>
        <authorList>
            <consortium name="DOE Joint Genome Institute"/>
            <person name="Looney B.P."/>
            <person name="Miyauchi S."/>
            <person name="Morin E."/>
            <person name="Drula E."/>
            <person name="Courty P.E."/>
            <person name="Chicoki N."/>
            <person name="Fauchery L."/>
            <person name="Kohler A."/>
            <person name="Kuo A."/>
            <person name="LaButti K."/>
            <person name="Pangilinan J."/>
            <person name="Lipzen A."/>
            <person name="Riley R."/>
            <person name="Andreopoulos W."/>
            <person name="He G."/>
            <person name="Johnson J."/>
            <person name="Barry K.W."/>
            <person name="Grigoriev I.V."/>
            <person name="Nagy L."/>
            <person name="Hibbett D."/>
            <person name="Henrissat B."/>
            <person name="Matheny P.B."/>
            <person name="Labbe J."/>
            <person name="Martin A.F."/>
        </authorList>
    </citation>
    <scope>NUCLEOTIDE SEQUENCE</scope>
    <source>
        <strain evidence="1">BPL698</strain>
    </source>
</reference>
<dbReference type="Proteomes" id="UP001207468">
    <property type="component" value="Unassembled WGS sequence"/>
</dbReference>